<keyword evidence="1" id="KW-1133">Transmembrane helix</keyword>
<comment type="caution">
    <text evidence="2">The sequence shown here is derived from an EMBL/GenBank/DDBJ whole genome shotgun (WGS) entry which is preliminary data.</text>
</comment>
<accession>A0A1F4VYM1</accession>
<gene>
    <name evidence="2" type="ORF">A2264_03305</name>
</gene>
<organism evidence="2 3">
    <name type="scientific">candidate division WWE3 bacterium RIFOXYA2_FULL_46_9</name>
    <dbReference type="NCBI Taxonomy" id="1802636"/>
    <lineage>
        <taxon>Bacteria</taxon>
        <taxon>Katanobacteria</taxon>
    </lineage>
</organism>
<proteinExistence type="predicted"/>
<evidence type="ECO:0000313" key="2">
    <source>
        <dbReference type="EMBL" id="OGC62287.1"/>
    </source>
</evidence>
<protein>
    <submittedName>
        <fullName evidence="2">Uncharacterized protein</fullName>
    </submittedName>
</protein>
<dbReference type="AlphaFoldDB" id="A0A1F4VYM1"/>
<evidence type="ECO:0000313" key="3">
    <source>
        <dbReference type="Proteomes" id="UP000176614"/>
    </source>
</evidence>
<keyword evidence="1" id="KW-0472">Membrane</keyword>
<dbReference type="Proteomes" id="UP000176614">
    <property type="component" value="Unassembled WGS sequence"/>
</dbReference>
<feature type="transmembrane region" description="Helical" evidence="1">
    <location>
        <begin position="20"/>
        <end position="38"/>
    </location>
</feature>
<sequence>MNGMNLTKTSAAFKKGLKVAGIIVLVYYITTLYIYPFAKSIYRRIIVKVDPPNALFGQLDQLEFTSKPIKAENVTYVLNTKNGRLPEDMPFKMKVYKFEQGSVSFTAGGEALDTAAFMGFSDSDLISDLKGSTYKWRSLSSGGLLEINKDTRTIELSTDLTGPGQEYFRGYFAPEAAQESARALFKSIKRFDSLYESGKQEVVMGKFNGSTIANVDKGSGQIARVDFFRFVKEGNLTYMILGPDPSKGLLHTYVRKVSKEPSPFNYPIVQGYFKEVNTDSKAFYPVIEVASAWKAVKQGSGIIAQVSPKANNPFEEYEPVAINTILINNIKLAYYESPQNLRYLQPIFVFEGNYRVTGGQGGDIVIYFPAVSGEYVKKN</sequence>
<keyword evidence="1" id="KW-0812">Transmembrane</keyword>
<dbReference type="EMBL" id="MEVT01000022">
    <property type="protein sequence ID" value="OGC62287.1"/>
    <property type="molecule type" value="Genomic_DNA"/>
</dbReference>
<name>A0A1F4VYM1_UNCKA</name>
<evidence type="ECO:0000256" key="1">
    <source>
        <dbReference type="SAM" id="Phobius"/>
    </source>
</evidence>
<reference evidence="2 3" key="1">
    <citation type="journal article" date="2016" name="Nat. Commun.">
        <title>Thousands of microbial genomes shed light on interconnected biogeochemical processes in an aquifer system.</title>
        <authorList>
            <person name="Anantharaman K."/>
            <person name="Brown C.T."/>
            <person name="Hug L.A."/>
            <person name="Sharon I."/>
            <person name="Castelle C.J."/>
            <person name="Probst A.J."/>
            <person name="Thomas B.C."/>
            <person name="Singh A."/>
            <person name="Wilkins M.J."/>
            <person name="Karaoz U."/>
            <person name="Brodie E.L."/>
            <person name="Williams K.H."/>
            <person name="Hubbard S.S."/>
            <person name="Banfield J.F."/>
        </authorList>
    </citation>
    <scope>NUCLEOTIDE SEQUENCE [LARGE SCALE GENOMIC DNA]</scope>
</reference>